<dbReference type="InterPro" id="IPR014314">
    <property type="entry name" value="Succ_DH_cytb556"/>
</dbReference>
<dbReference type="InterPro" id="IPR000701">
    <property type="entry name" value="SuccDH_FuR_B_TM-su"/>
</dbReference>
<keyword evidence="8" id="KW-0479">Metal-binding</keyword>
<evidence type="ECO:0000256" key="12">
    <source>
        <dbReference type="ARBA" id="ARBA00025912"/>
    </source>
</evidence>
<feature type="transmembrane region" description="Helical" evidence="13">
    <location>
        <begin position="36"/>
        <end position="54"/>
    </location>
</feature>
<name>A0AB39KMM5_9CAUL</name>
<dbReference type="GO" id="GO:0046872">
    <property type="term" value="F:metal ion binding"/>
    <property type="evidence" value="ECO:0007669"/>
    <property type="project" value="UniProtKB-KW"/>
</dbReference>
<feature type="transmembrane region" description="Helical" evidence="13">
    <location>
        <begin position="112"/>
        <end position="135"/>
    </location>
</feature>
<dbReference type="CDD" id="cd03499">
    <property type="entry name" value="SQR_TypeC_SdhC"/>
    <property type="match status" value="1"/>
</dbReference>
<keyword evidence="6" id="KW-0349">Heme</keyword>
<dbReference type="PANTHER" id="PTHR10978">
    <property type="entry name" value="SUCCINATE DEHYDROGENASE CYTOCHROME B560 SUBUNIT"/>
    <property type="match status" value="1"/>
</dbReference>
<dbReference type="GO" id="GO:0006099">
    <property type="term" value="P:tricarboxylic acid cycle"/>
    <property type="evidence" value="ECO:0007669"/>
    <property type="project" value="InterPro"/>
</dbReference>
<dbReference type="SUPFAM" id="SSF81343">
    <property type="entry name" value="Fumarate reductase respiratory complex transmembrane subunits"/>
    <property type="match status" value="1"/>
</dbReference>
<keyword evidence="11 13" id="KW-0472">Membrane</keyword>
<protein>
    <recommendedName>
        <fullName evidence="5">Succinate dehydrogenase cytochrome b556 subunit</fullName>
    </recommendedName>
</protein>
<dbReference type="NCBIfam" id="TIGR02970">
    <property type="entry name" value="succ_dehyd_cytB"/>
    <property type="match status" value="1"/>
</dbReference>
<dbReference type="InterPro" id="IPR034804">
    <property type="entry name" value="SQR/QFR_C/D"/>
</dbReference>
<evidence type="ECO:0000256" key="9">
    <source>
        <dbReference type="ARBA" id="ARBA00022989"/>
    </source>
</evidence>
<evidence type="ECO:0000256" key="11">
    <source>
        <dbReference type="ARBA" id="ARBA00023136"/>
    </source>
</evidence>
<dbReference type="EMBL" id="CP158375">
    <property type="protein sequence ID" value="XDO95050.1"/>
    <property type="molecule type" value="Genomic_DNA"/>
</dbReference>
<comment type="subunit">
    <text evidence="12">Part of an enzyme complex containing four subunits: a flavoprotein, an iron-sulfur protein, plus two membrane-anchoring proteins, SdhC and SdhD. The complex can form homotrimers.</text>
</comment>
<keyword evidence="9 13" id="KW-1133">Transmembrane helix</keyword>
<keyword evidence="10" id="KW-0408">Iron</keyword>
<dbReference type="GO" id="GO:0009055">
    <property type="term" value="F:electron transfer activity"/>
    <property type="evidence" value="ECO:0007669"/>
    <property type="project" value="InterPro"/>
</dbReference>
<keyword evidence="7 13" id="KW-0812">Transmembrane</keyword>
<evidence type="ECO:0000256" key="13">
    <source>
        <dbReference type="SAM" id="Phobius"/>
    </source>
</evidence>
<sequence length="136" mass="14556">MTAPNGGLPQRPMSPHLQVWRWHVTMACSILHRASIFALYLGAILLAGWAVALASGPDHYACYVEVVGSPLGKLVLFGITVMLFFNLAYNVRQAFWDLGYGFTPKTADMTGVVAIAFGVVAAVVVWVIAGFTGALS</sequence>
<comment type="similarity">
    <text evidence="4">Belongs to the cytochrome b560 family.</text>
</comment>
<organism evidence="14">
    <name type="scientific">Caulobacter sp. 73W</name>
    <dbReference type="NCBI Taxonomy" id="3161137"/>
    <lineage>
        <taxon>Bacteria</taxon>
        <taxon>Pseudomonadati</taxon>
        <taxon>Pseudomonadota</taxon>
        <taxon>Alphaproteobacteria</taxon>
        <taxon>Caulobacterales</taxon>
        <taxon>Caulobacteraceae</taxon>
        <taxon>Caulobacter</taxon>
    </lineage>
</organism>
<dbReference type="Pfam" id="PF01127">
    <property type="entry name" value="Sdh_cyt"/>
    <property type="match status" value="1"/>
</dbReference>
<comment type="subcellular location">
    <subcellularLocation>
        <location evidence="3">Membrane</location>
        <topology evidence="3">Multi-pass membrane protein</topology>
    </subcellularLocation>
</comment>
<evidence type="ECO:0000256" key="10">
    <source>
        <dbReference type="ARBA" id="ARBA00023004"/>
    </source>
</evidence>
<comment type="cofactor">
    <cofactor evidence="1">
        <name>heme</name>
        <dbReference type="ChEBI" id="CHEBI:30413"/>
    </cofactor>
</comment>
<evidence type="ECO:0000256" key="7">
    <source>
        <dbReference type="ARBA" id="ARBA00022692"/>
    </source>
</evidence>
<dbReference type="PROSITE" id="PS01000">
    <property type="entry name" value="SDH_CYT_1"/>
    <property type="match status" value="1"/>
</dbReference>
<evidence type="ECO:0000256" key="4">
    <source>
        <dbReference type="ARBA" id="ARBA00007244"/>
    </source>
</evidence>
<dbReference type="PANTHER" id="PTHR10978:SF5">
    <property type="entry name" value="SUCCINATE DEHYDROGENASE CYTOCHROME B560 SUBUNIT, MITOCHONDRIAL"/>
    <property type="match status" value="1"/>
</dbReference>
<evidence type="ECO:0000256" key="5">
    <source>
        <dbReference type="ARBA" id="ARBA00020076"/>
    </source>
</evidence>
<evidence type="ECO:0000256" key="2">
    <source>
        <dbReference type="ARBA" id="ARBA00004050"/>
    </source>
</evidence>
<evidence type="ECO:0000256" key="6">
    <source>
        <dbReference type="ARBA" id="ARBA00022617"/>
    </source>
</evidence>
<evidence type="ECO:0000313" key="14">
    <source>
        <dbReference type="EMBL" id="XDO95050.1"/>
    </source>
</evidence>
<proteinExistence type="inferred from homology"/>
<dbReference type="PIRSF" id="PIRSF000178">
    <property type="entry name" value="SDH_cyt_b560"/>
    <property type="match status" value="1"/>
</dbReference>
<evidence type="ECO:0000256" key="8">
    <source>
        <dbReference type="ARBA" id="ARBA00022723"/>
    </source>
</evidence>
<dbReference type="Gene3D" id="1.20.1300.10">
    <property type="entry name" value="Fumarate reductase/succinate dehydrogenase, transmembrane subunit"/>
    <property type="match status" value="1"/>
</dbReference>
<dbReference type="InterPro" id="IPR018495">
    <property type="entry name" value="Succ_DH_cyt_bsu_CS"/>
</dbReference>
<reference evidence="14" key="1">
    <citation type="submission" date="2024-06" db="EMBL/GenBank/DDBJ databases">
        <title>Caulobacter inopinatus, sp. nov.</title>
        <authorList>
            <person name="Donachie S.P."/>
        </authorList>
    </citation>
    <scope>NUCLEOTIDE SEQUENCE</scope>
    <source>
        <strain evidence="14">73W</strain>
    </source>
</reference>
<dbReference type="RefSeq" id="WP_369057904.1">
    <property type="nucleotide sequence ID" value="NZ_CP158375.1"/>
</dbReference>
<evidence type="ECO:0000256" key="1">
    <source>
        <dbReference type="ARBA" id="ARBA00001971"/>
    </source>
</evidence>
<comment type="function">
    <text evidence="2">Membrane-anchoring subunit of succinate dehydrogenase (SDH).</text>
</comment>
<feature type="transmembrane region" description="Helical" evidence="13">
    <location>
        <begin position="74"/>
        <end position="91"/>
    </location>
</feature>
<gene>
    <name evidence="14" type="primary">sdhC</name>
    <name evidence="14" type="ORF">ABOZ73_09425</name>
</gene>
<dbReference type="AlphaFoldDB" id="A0AB39KMM5"/>
<accession>A0AB39KMM5</accession>
<dbReference type="GO" id="GO:0016020">
    <property type="term" value="C:membrane"/>
    <property type="evidence" value="ECO:0007669"/>
    <property type="project" value="UniProtKB-SubCell"/>
</dbReference>
<evidence type="ECO:0000256" key="3">
    <source>
        <dbReference type="ARBA" id="ARBA00004141"/>
    </source>
</evidence>